<keyword evidence="1" id="KW-1133">Transmembrane helix</keyword>
<gene>
    <name evidence="2" type="ORF">OUY24_42445</name>
</gene>
<evidence type="ECO:0000313" key="2">
    <source>
        <dbReference type="EMBL" id="MDA0647328.1"/>
    </source>
</evidence>
<feature type="transmembrane region" description="Helical" evidence="1">
    <location>
        <begin position="15"/>
        <end position="38"/>
    </location>
</feature>
<keyword evidence="3" id="KW-1185">Reference proteome</keyword>
<dbReference type="EMBL" id="JAPNUD010000280">
    <property type="protein sequence ID" value="MDA0647328.1"/>
    <property type="molecule type" value="Genomic_DNA"/>
</dbReference>
<sequence length="270" mass="28516">MPDTRFRRWRRTRPFWGGLWVAAGGAVILLAPLAPLPLLVRQGVAGISGYLAGLLLVAAGLLSWWQHGQRVFLGVAAIALSLGSFVTSNLGGLGLGMLAGLTGGALLCAWSPDGRPARRREEPLRVIAAVPVALVLALPAPHPSGPADSGLEAARLTLWGGRFEGVVSRPAGPRLKLSMSAVEIEDGLHRTRGSGAAVHQRFSRLRLSGGVVMYVTRLRARVGGVALTFTPELPPPPLPLPSMTVTDVEADRLLVRAARARVEGLTQRVS</sequence>
<comment type="caution">
    <text evidence="2">The sequence shown here is derived from an EMBL/GenBank/DDBJ whole genome shotgun (WGS) entry which is preliminary data.</text>
</comment>
<dbReference type="Pfam" id="PF19609">
    <property type="entry name" value="DUF6114"/>
    <property type="match status" value="1"/>
</dbReference>
<dbReference type="InterPro" id="IPR046096">
    <property type="entry name" value="DUF6114"/>
</dbReference>
<protein>
    <submittedName>
        <fullName evidence="2">DUF6114 domain-containing protein</fullName>
    </submittedName>
</protein>
<feature type="transmembrane region" description="Helical" evidence="1">
    <location>
        <begin position="44"/>
        <end position="64"/>
    </location>
</feature>
<keyword evidence="1" id="KW-0472">Membrane</keyword>
<reference evidence="2 3" key="1">
    <citation type="submission" date="2022-11" db="EMBL/GenBank/DDBJ databases">
        <title>Nonomuraea corallina sp. nov., a new species of the genus Nonomuraea isolated from sea side sediment in Thai sea.</title>
        <authorList>
            <person name="Ngamcharungchit C."/>
            <person name="Matsumoto A."/>
            <person name="Suriyachadkun C."/>
            <person name="Panbangred W."/>
            <person name="Inahashi Y."/>
            <person name="Intra B."/>
        </authorList>
    </citation>
    <scope>NUCLEOTIDE SEQUENCE [LARGE SCALE GENOMIC DNA]</scope>
    <source>
        <strain evidence="2 3">DSM 43553</strain>
    </source>
</reference>
<proteinExistence type="predicted"/>
<dbReference type="Proteomes" id="UP001212498">
    <property type="component" value="Unassembled WGS sequence"/>
</dbReference>
<accession>A0ABT4TDZ1</accession>
<organism evidence="2 3">
    <name type="scientific">Nonomuraea ferruginea</name>
    <dbReference type="NCBI Taxonomy" id="46174"/>
    <lineage>
        <taxon>Bacteria</taxon>
        <taxon>Bacillati</taxon>
        <taxon>Actinomycetota</taxon>
        <taxon>Actinomycetes</taxon>
        <taxon>Streptosporangiales</taxon>
        <taxon>Streptosporangiaceae</taxon>
        <taxon>Nonomuraea</taxon>
    </lineage>
</organism>
<keyword evidence="1" id="KW-0812">Transmembrane</keyword>
<evidence type="ECO:0000256" key="1">
    <source>
        <dbReference type="SAM" id="Phobius"/>
    </source>
</evidence>
<dbReference type="RefSeq" id="WP_271280320.1">
    <property type="nucleotide sequence ID" value="NZ_BAABFD010000017.1"/>
</dbReference>
<name>A0ABT4TDZ1_9ACTN</name>
<feature type="transmembrane region" description="Helical" evidence="1">
    <location>
        <begin position="71"/>
        <end position="87"/>
    </location>
</feature>
<evidence type="ECO:0000313" key="3">
    <source>
        <dbReference type="Proteomes" id="UP001212498"/>
    </source>
</evidence>